<evidence type="ECO:0000256" key="1">
    <source>
        <dbReference type="ARBA" id="ARBA00022443"/>
    </source>
</evidence>
<dbReference type="SMART" id="SM00454">
    <property type="entry name" value="SAM"/>
    <property type="match status" value="1"/>
</dbReference>
<dbReference type="Pfam" id="PF12485">
    <property type="entry name" value="SPIDER"/>
    <property type="match status" value="2"/>
</dbReference>
<evidence type="ECO:0000256" key="4">
    <source>
        <dbReference type="SAM" id="MobiDB-lite"/>
    </source>
</evidence>
<accession>A0A672P354</accession>
<evidence type="ECO:0000256" key="3">
    <source>
        <dbReference type="PROSITE-ProRule" id="PRU00192"/>
    </source>
</evidence>
<keyword evidence="1 3" id="KW-0728">SH3 domain</keyword>
<keyword evidence="2" id="KW-0597">Phosphoprotein</keyword>
<proteinExistence type="predicted"/>
<feature type="region of interest" description="Disordered" evidence="4">
    <location>
        <begin position="1"/>
        <end position="26"/>
    </location>
</feature>
<dbReference type="AlphaFoldDB" id="A0A672P354"/>
<sequence length="313" mass="35380">MLQRKPSNVSDKSRNKPKVKTISYSQEEEKKTLFPVEAAEVDPSKSGGLGKKMKNISLTMRKKMGRKYTKALSEEMVSACLTVHNSVESLFSLHSGQSSSSGVTSGSEGCSNRDSLRLEEEVPYTGQFCGRAKVHTDFVPSPYDTESLKLKVGDMIDIISKPAMGIWTGMLNGKVGNFKFIYVNILVEESVPEPRIRSHRRSRRPRPKTLQELLERLNLEEHISSLLLNGYQTVEDLRDLKEQHLVELNVTDPEHRHRLLLAAENLQDSEYDAVFVSKTVFCILYLISKVSQFKALMYSVLEDKKQTSSKPHS</sequence>
<organism evidence="7 8">
    <name type="scientific">Sinocyclocheilus grahami</name>
    <name type="common">Dianchi golden-line fish</name>
    <name type="synonym">Barbus grahami</name>
    <dbReference type="NCBI Taxonomy" id="75366"/>
    <lineage>
        <taxon>Eukaryota</taxon>
        <taxon>Metazoa</taxon>
        <taxon>Chordata</taxon>
        <taxon>Craniata</taxon>
        <taxon>Vertebrata</taxon>
        <taxon>Euteleostomi</taxon>
        <taxon>Actinopterygii</taxon>
        <taxon>Neopterygii</taxon>
        <taxon>Teleostei</taxon>
        <taxon>Ostariophysi</taxon>
        <taxon>Cypriniformes</taxon>
        <taxon>Cyprinidae</taxon>
        <taxon>Cyprininae</taxon>
        <taxon>Sinocyclocheilus</taxon>
    </lineage>
</organism>
<dbReference type="PANTHER" id="PTHR12301">
    <property type="entry name" value="SAM-DOMAIN, SH3 AND NUCLEAR LOCALIZATION SIGNALS PROTEIN RELATED"/>
    <property type="match status" value="1"/>
</dbReference>
<dbReference type="PROSITE" id="PS50105">
    <property type="entry name" value="SAM_DOMAIN"/>
    <property type="match status" value="1"/>
</dbReference>
<dbReference type="Pfam" id="PF00536">
    <property type="entry name" value="SAM_1"/>
    <property type="match status" value="1"/>
</dbReference>
<dbReference type="Proteomes" id="UP000472262">
    <property type="component" value="Unassembled WGS sequence"/>
</dbReference>
<dbReference type="PROSITE" id="PS50002">
    <property type="entry name" value="SH3"/>
    <property type="match status" value="1"/>
</dbReference>
<keyword evidence="8" id="KW-1185">Reference proteome</keyword>
<feature type="domain" description="SH3" evidence="5">
    <location>
        <begin position="127"/>
        <end position="188"/>
    </location>
</feature>
<protein>
    <submittedName>
        <fullName evidence="7">SAM domain, SH3 domain and nuclear localisation signals 1b</fullName>
    </submittedName>
</protein>
<dbReference type="InterPro" id="IPR036028">
    <property type="entry name" value="SH3-like_dom_sf"/>
</dbReference>
<dbReference type="Pfam" id="PF07653">
    <property type="entry name" value="SH3_2"/>
    <property type="match status" value="1"/>
</dbReference>
<dbReference type="CDD" id="cd11822">
    <property type="entry name" value="SH3_SASH_like"/>
    <property type="match status" value="1"/>
</dbReference>
<dbReference type="InterPro" id="IPR001660">
    <property type="entry name" value="SAM"/>
</dbReference>
<dbReference type="SUPFAM" id="SSF50044">
    <property type="entry name" value="SH3-domain"/>
    <property type="match status" value="1"/>
</dbReference>
<dbReference type="Ensembl" id="ENSSGRT00000061661.1">
    <property type="protein sequence ID" value="ENSSGRP00000057764.1"/>
    <property type="gene ID" value="ENSSGRG00000030153.1"/>
</dbReference>
<evidence type="ECO:0000256" key="2">
    <source>
        <dbReference type="ARBA" id="ARBA00022553"/>
    </source>
</evidence>
<feature type="domain" description="SAM" evidence="6">
    <location>
        <begin position="205"/>
        <end position="269"/>
    </location>
</feature>
<evidence type="ECO:0000313" key="7">
    <source>
        <dbReference type="Ensembl" id="ENSSGRP00000057764.1"/>
    </source>
</evidence>
<dbReference type="Gene3D" id="2.30.30.40">
    <property type="entry name" value="SH3 Domains"/>
    <property type="match status" value="1"/>
</dbReference>
<dbReference type="InterPro" id="IPR021090">
    <property type="entry name" value="SPIDER"/>
</dbReference>
<dbReference type="InterPro" id="IPR001452">
    <property type="entry name" value="SH3_domain"/>
</dbReference>
<dbReference type="InterPro" id="IPR013761">
    <property type="entry name" value="SAM/pointed_sf"/>
</dbReference>
<dbReference type="InParanoid" id="A0A672P354"/>
<dbReference type="SUPFAM" id="SSF47769">
    <property type="entry name" value="SAM/Pointed domain"/>
    <property type="match status" value="1"/>
</dbReference>
<evidence type="ECO:0000259" key="5">
    <source>
        <dbReference type="PROSITE" id="PS50002"/>
    </source>
</evidence>
<name>A0A672P354_SINGR</name>
<evidence type="ECO:0000259" key="6">
    <source>
        <dbReference type="PROSITE" id="PS50105"/>
    </source>
</evidence>
<dbReference type="InterPro" id="IPR051725">
    <property type="entry name" value="SAM-SH3_domain_protein"/>
</dbReference>
<reference evidence="7" key="1">
    <citation type="submission" date="2025-08" db="UniProtKB">
        <authorList>
            <consortium name="Ensembl"/>
        </authorList>
    </citation>
    <scope>IDENTIFICATION</scope>
</reference>
<feature type="compositionally biased region" description="Polar residues" evidence="4">
    <location>
        <begin position="1"/>
        <end position="10"/>
    </location>
</feature>
<evidence type="ECO:0000313" key="8">
    <source>
        <dbReference type="Proteomes" id="UP000472262"/>
    </source>
</evidence>
<reference evidence="7" key="2">
    <citation type="submission" date="2025-09" db="UniProtKB">
        <authorList>
            <consortium name="Ensembl"/>
        </authorList>
    </citation>
    <scope>IDENTIFICATION</scope>
</reference>
<dbReference type="Gene3D" id="1.10.150.50">
    <property type="entry name" value="Transcription Factor, Ets-1"/>
    <property type="match status" value="1"/>
</dbReference>
<dbReference type="PANTHER" id="PTHR12301:SF4">
    <property type="entry name" value="SAM DOMAIN-CONTAINING PROTEIN SAMSN-1"/>
    <property type="match status" value="1"/>
</dbReference>